<dbReference type="Proteomes" id="UP000184088">
    <property type="component" value="Unassembled WGS sequence"/>
</dbReference>
<accession>A0A1M4X681</accession>
<keyword evidence="2" id="KW-1185">Reference proteome</keyword>
<reference evidence="1 2" key="1">
    <citation type="submission" date="2016-11" db="EMBL/GenBank/DDBJ databases">
        <authorList>
            <person name="Jaros S."/>
            <person name="Januszkiewicz K."/>
            <person name="Wedrychowicz H."/>
        </authorList>
    </citation>
    <scope>NUCLEOTIDE SEQUENCE [LARGE SCALE GENOMIC DNA]</scope>
    <source>
        <strain evidence="1 2">DSM 17918</strain>
    </source>
</reference>
<proteinExistence type="predicted"/>
<protein>
    <submittedName>
        <fullName evidence="1">Uncharacterized protein</fullName>
    </submittedName>
</protein>
<evidence type="ECO:0000313" key="2">
    <source>
        <dbReference type="Proteomes" id="UP000184088"/>
    </source>
</evidence>
<evidence type="ECO:0000313" key="1">
    <source>
        <dbReference type="EMBL" id="SHE88642.1"/>
    </source>
</evidence>
<organism evidence="1 2">
    <name type="scientific">Caldanaerobius fijiensis DSM 17918</name>
    <dbReference type="NCBI Taxonomy" id="1121256"/>
    <lineage>
        <taxon>Bacteria</taxon>
        <taxon>Bacillati</taxon>
        <taxon>Bacillota</taxon>
        <taxon>Clostridia</taxon>
        <taxon>Thermoanaerobacterales</taxon>
        <taxon>Thermoanaerobacteraceae</taxon>
        <taxon>Caldanaerobius</taxon>
    </lineage>
</organism>
<dbReference type="EMBL" id="FQVH01000007">
    <property type="protein sequence ID" value="SHE88642.1"/>
    <property type="molecule type" value="Genomic_DNA"/>
</dbReference>
<gene>
    <name evidence="1" type="ORF">SAMN02746089_00951</name>
</gene>
<sequence>MGVLWDFNALAYKNDEERSKIIYKYMTHGKKLALLIEKLNKKSIENKKGVLIEKLSSL</sequence>
<dbReference type="STRING" id="1121256.SAMN02746089_00951"/>
<dbReference type="AlphaFoldDB" id="A0A1M4X681"/>
<name>A0A1M4X681_9THEO</name>
<dbReference type="RefSeq" id="WP_159432367.1">
    <property type="nucleotide sequence ID" value="NZ_FQVH01000007.1"/>
</dbReference>